<dbReference type="PANTHER" id="PTHR11803">
    <property type="entry name" value="2-IMINOBUTANOATE/2-IMINOPROPANOATE DEAMINASE RIDA"/>
    <property type="match status" value="1"/>
</dbReference>
<dbReference type="RefSeq" id="WP_249323641.1">
    <property type="nucleotide sequence ID" value="NZ_JACRTK010000002.1"/>
</dbReference>
<proteinExistence type="inferred from homology"/>
<dbReference type="PROSITE" id="PS01094">
    <property type="entry name" value="UPF0076"/>
    <property type="match status" value="1"/>
</dbReference>
<dbReference type="Gene3D" id="3.30.1330.40">
    <property type="entry name" value="RutC-like"/>
    <property type="match status" value="1"/>
</dbReference>
<dbReference type="CDD" id="cd00448">
    <property type="entry name" value="YjgF_YER057c_UK114_family"/>
    <property type="match status" value="1"/>
</dbReference>
<evidence type="ECO:0000313" key="2">
    <source>
        <dbReference type="EMBL" id="MBC8590807.1"/>
    </source>
</evidence>
<dbReference type="Pfam" id="PF01042">
    <property type="entry name" value="Ribonuc_L-PSP"/>
    <property type="match status" value="1"/>
</dbReference>
<dbReference type="SUPFAM" id="SSF55298">
    <property type="entry name" value="YjgF-like"/>
    <property type="match status" value="1"/>
</dbReference>
<sequence>MAIEFVATEKAPVAVGPYSQGIKSGNMIFTSGQLHINPETGELLKGDIQAQTRQSLENVKAILKEAGASLEDVVKVTVFVTDIEKFSLVNEIYGEYFANHKPARSLVEVSRLPLGGEIEIEAIAMK</sequence>
<dbReference type="InterPro" id="IPR006175">
    <property type="entry name" value="YjgF/YER057c/UK114"/>
</dbReference>
<dbReference type="Proteomes" id="UP000601522">
    <property type="component" value="Unassembled WGS sequence"/>
</dbReference>
<accession>A0A926F0C4</accession>
<dbReference type="FunFam" id="3.30.1330.40:FF:000001">
    <property type="entry name" value="L-PSP family endoribonuclease"/>
    <property type="match status" value="1"/>
</dbReference>
<comment type="similarity">
    <text evidence="1">Belongs to the RutC family.</text>
</comment>
<protein>
    <submittedName>
        <fullName evidence="2">RidA family protein</fullName>
    </submittedName>
</protein>
<gene>
    <name evidence="2" type="ORF">H8689_06630</name>
</gene>
<comment type="caution">
    <text evidence="2">The sequence shown here is derived from an EMBL/GenBank/DDBJ whole genome shotgun (WGS) entry which is preliminary data.</text>
</comment>
<evidence type="ECO:0000313" key="3">
    <source>
        <dbReference type="Proteomes" id="UP000601522"/>
    </source>
</evidence>
<dbReference type="PANTHER" id="PTHR11803:SF58">
    <property type="entry name" value="PROTEIN HMF1-RELATED"/>
    <property type="match status" value="1"/>
</dbReference>
<evidence type="ECO:0000256" key="1">
    <source>
        <dbReference type="ARBA" id="ARBA00010552"/>
    </source>
</evidence>
<organism evidence="2 3">
    <name type="scientific">Wansuia hejianensis</name>
    <dbReference type="NCBI Taxonomy" id="2763667"/>
    <lineage>
        <taxon>Bacteria</taxon>
        <taxon>Bacillati</taxon>
        <taxon>Bacillota</taxon>
        <taxon>Clostridia</taxon>
        <taxon>Lachnospirales</taxon>
        <taxon>Lachnospiraceae</taxon>
        <taxon>Wansuia</taxon>
    </lineage>
</organism>
<dbReference type="NCBIfam" id="TIGR00004">
    <property type="entry name" value="Rid family detoxifying hydrolase"/>
    <property type="match status" value="1"/>
</dbReference>
<dbReference type="GO" id="GO:0019239">
    <property type="term" value="F:deaminase activity"/>
    <property type="evidence" value="ECO:0007669"/>
    <property type="project" value="TreeGrafter"/>
</dbReference>
<dbReference type="InterPro" id="IPR019897">
    <property type="entry name" value="RidA_CS"/>
</dbReference>
<reference evidence="2 3" key="1">
    <citation type="submission" date="2020-08" db="EMBL/GenBank/DDBJ databases">
        <title>Genome public.</title>
        <authorList>
            <person name="Liu C."/>
            <person name="Sun Q."/>
        </authorList>
    </citation>
    <scope>NUCLEOTIDE SEQUENCE [LARGE SCALE GENOMIC DNA]</scope>
    <source>
        <strain evidence="2 3">NSJ-26</strain>
    </source>
</reference>
<name>A0A926F0C4_9FIRM</name>
<dbReference type="AlphaFoldDB" id="A0A926F0C4"/>
<dbReference type="EMBL" id="JACRTK010000002">
    <property type="protein sequence ID" value="MBC8590807.1"/>
    <property type="molecule type" value="Genomic_DNA"/>
</dbReference>
<dbReference type="InterPro" id="IPR006056">
    <property type="entry name" value="RidA"/>
</dbReference>
<keyword evidence="3" id="KW-1185">Reference proteome</keyword>
<dbReference type="InterPro" id="IPR035959">
    <property type="entry name" value="RutC-like_sf"/>
</dbReference>
<dbReference type="GO" id="GO:0005829">
    <property type="term" value="C:cytosol"/>
    <property type="evidence" value="ECO:0007669"/>
    <property type="project" value="TreeGrafter"/>
</dbReference>